<dbReference type="PANTHER" id="PTHR45632">
    <property type="entry name" value="LD33804P"/>
    <property type="match status" value="1"/>
</dbReference>
<dbReference type="STRING" id="61424.A0A2T9Y7L7"/>
<dbReference type="SUPFAM" id="SSF49599">
    <property type="entry name" value="TRAF domain-like"/>
    <property type="match status" value="1"/>
</dbReference>
<feature type="region of interest" description="Disordered" evidence="1">
    <location>
        <begin position="759"/>
        <end position="833"/>
    </location>
</feature>
<dbReference type="CDD" id="cd18186">
    <property type="entry name" value="BTB_POZ_ZBTB_KLHL-like"/>
    <property type="match status" value="1"/>
</dbReference>
<protein>
    <recommendedName>
        <fullName evidence="2">MATH domain-containing protein</fullName>
    </recommendedName>
</protein>
<dbReference type="PROSITE" id="PS50144">
    <property type="entry name" value="MATH"/>
    <property type="match status" value="1"/>
</dbReference>
<dbReference type="CDD" id="cd00121">
    <property type="entry name" value="MATH"/>
    <property type="match status" value="1"/>
</dbReference>
<organism evidence="3 4">
    <name type="scientific">Furculomyces boomerangus</name>
    <dbReference type="NCBI Taxonomy" id="61424"/>
    <lineage>
        <taxon>Eukaryota</taxon>
        <taxon>Fungi</taxon>
        <taxon>Fungi incertae sedis</taxon>
        <taxon>Zoopagomycota</taxon>
        <taxon>Kickxellomycotina</taxon>
        <taxon>Harpellomycetes</taxon>
        <taxon>Harpellales</taxon>
        <taxon>Harpellaceae</taxon>
        <taxon>Furculomyces</taxon>
    </lineage>
</organism>
<dbReference type="Proteomes" id="UP000245699">
    <property type="component" value="Unassembled WGS sequence"/>
</dbReference>
<feature type="region of interest" description="Disordered" evidence="1">
    <location>
        <begin position="185"/>
        <end position="208"/>
    </location>
</feature>
<sequence>MDSKGLQYIYQWKINDWSRLDFDLVHSSPTFIADDCAWCIKLIKTSQKAEHNVAIYLSFEPNSPELPESKNLTTSTPPITTHDLARQVQLVFQIGCNSNSRSKTFPKYSGISSKAIVWFDVDNTMWGDTHFLRGPDLVNYAFNDTISLNIKFKILQKIPKIVLNSLFSCEPFAEDSNSLVDFPKPNQQHPKENQINQNLKPKPTHKNSTSNYNFPISPITIPNIYPNPYSPDNPQVEVYGVVVPKNSPYYKVPYNMFICVYKNSPSPEKNATIPTSPLKNDTQEVKNDTDDALDILDGLGKKDTKRLEAIEKSSSVFHAMLGNGMQESYEKGIWLQYDKNNAIMRIIEYMYYGSCYKLGKSTIENINKLVGSSSNSTNLETENFKKRFKFIGPSSITNYNKRKRKPSYMQKFSTNKSFVDPTSVSTDSSATPGRTIPKVKNISNSQYIHFLDMNTNPTEVNNNTRNANDECENDLGDKINTTNISKVAIAELISTVKCADKYQISGLTDTCWQLIRDLIDNNSIWAIWKLADKLNSIKAKKYCQNFAEANTLDLISSPSFLWADEQTFSNFLSCNKLFIPTKIKQENSINFKFASFLKLCNPQIFENRVLDQHNPNNLGIEEALFLALVKWVVFVPSEKKAIKYFSDKNFWLEKDLVESEDEDAYFSEMESEVKNYSIRLTKKINYSSDEENSLNISEYEFKENHKADIRNFHSGETEEPREKNKNKYRSGRANSVDKLTRRKDTNNINTVYKNTRNIHSTGHLNKRKKDPNLGSEYNPLPISLHRDNNNITDTKVATIPRKESKNSNIEKNDFGKLDYEDSTSSEGSDSVKSIKSKNAFTDRTEETNSAQKFGKTRRLKYSLHRLLPLIRFPLMDKYFLLNVVEQCEPIMNCKAMYKLLLEAYRHHAFNNISSLKSTTSEVRKTRIDDLNNEFIEKLSLDEKLEKNTQNNEPMGHVLEQNTNHSIILPLKSIDSLTLNRFRYRKQDNENPYQK</sequence>
<dbReference type="EMBL" id="MBFT01000636">
    <property type="protein sequence ID" value="PVU88331.1"/>
    <property type="molecule type" value="Genomic_DNA"/>
</dbReference>
<dbReference type="InterPro" id="IPR011333">
    <property type="entry name" value="SKP1/BTB/POZ_sf"/>
</dbReference>
<evidence type="ECO:0000256" key="1">
    <source>
        <dbReference type="SAM" id="MobiDB-lite"/>
    </source>
</evidence>
<dbReference type="AlphaFoldDB" id="A0A2T9Y7L7"/>
<gene>
    <name evidence="3" type="ORF">BB559_005610</name>
</gene>
<name>A0A2T9Y7L7_9FUNG</name>
<feature type="compositionally biased region" description="Basic and acidic residues" evidence="1">
    <location>
        <begin position="711"/>
        <end position="725"/>
    </location>
</feature>
<dbReference type="CDD" id="cd14733">
    <property type="entry name" value="BACK"/>
    <property type="match status" value="1"/>
</dbReference>
<feature type="region of interest" description="Disordered" evidence="1">
    <location>
        <begin position="711"/>
        <end position="736"/>
    </location>
</feature>
<evidence type="ECO:0000313" key="4">
    <source>
        <dbReference type="Proteomes" id="UP000245699"/>
    </source>
</evidence>
<dbReference type="InterPro" id="IPR002083">
    <property type="entry name" value="MATH/TRAF_dom"/>
</dbReference>
<feature type="compositionally biased region" description="Polar residues" evidence="1">
    <location>
        <begin position="185"/>
        <end position="199"/>
    </location>
</feature>
<keyword evidence="4" id="KW-1185">Reference proteome</keyword>
<comment type="caution">
    <text evidence="3">The sequence shown here is derived from an EMBL/GenBank/DDBJ whole genome shotgun (WGS) entry which is preliminary data.</text>
</comment>
<dbReference type="Gene3D" id="3.30.710.10">
    <property type="entry name" value="Potassium Channel Kv1.1, Chain A"/>
    <property type="match status" value="1"/>
</dbReference>
<evidence type="ECO:0000259" key="2">
    <source>
        <dbReference type="PROSITE" id="PS50144"/>
    </source>
</evidence>
<feature type="compositionally biased region" description="Basic and acidic residues" evidence="1">
    <location>
        <begin position="800"/>
        <end position="819"/>
    </location>
</feature>
<accession>A0A2T9Y7L7</accession>
<feature type="compositionally biased region" description="Polar residues" evidence="1">
    <location>
        <begin position="822"/>
        <end position="833"/>
    </location>
</feature>
<evidence type="ECO:0000313" key="3">
    <source>
        <dbReference type="EMBL" id="PVU88331.1"/>
    </source>
</evidence>
<dbReference type="OrthoDB" id="191037at2759"/>
<dbReference type="SUPFAM" id="SSF54695">
    <property type="entry name" value="POZ domain"/>
    <property type="match status" value="1"/>
</dbReference>
<dbReference type="Gene3D" id="1.25.40.420">
    <property type="match status" value="1"/>
</dbReference>
<feature type="domain" description="MATH" evidence="2">
    <location>
        <begin position="7"/>
        <end position="152"/>
    </location>
</feature>
<reference evidence="3 4" key="1">
    <citation type="journal article" date="2018" name="MBio">
        <title>Comparative Genomics Reveals the Core Gene Toolbox for the Fungus-Insect Symbiosis.</title>
        <authorList>
            <person name="Wang Y."/>
            <person name="Stata M."/>
            <person name="Wang W."/>
            <person name="Stajich J.E."/>
            <person name="White M.M."/>
            <person name="Moncalvo J.M."/>
        </authorList>
    </citation>
    <scope>NUCLEOTIDE SEQUENCE [LARGE SCALE GENOMIC DNA]</scope>
    <source>
        <strain evidence="3 4">AUS-77-4</strain>
    </source>
</reference>
<proteinExistence type="predicted"/>